<accession>X0YTW7</accession>
<comment type="caution">
    <text evidence="2">The sequence shown here is derived from an EMBL/GenBank/DDBJ whole genome shotgun (WGS) entry which is preliminary data.</text>
</comment>
<dbReference type="PANTHER" id="PTHR43640:SF1">
    <property type="entry name" value="THIOREDOXIN-DEPENDENT PEROXIREDOXIN"/>
    <property type="match status" value="1"/>
</dbReference>
<organism evidence="2">
    <name type="scientific">marine sediment metagenome</name>
    <dbReference type="NCBI Taxonomy" id="412755"/>
    <lineage>
        <taxon>unclassified sequences</taxon>
        <taxon>metagenomes</taxon>
        <taxon>ecological metagenomes</taxon>
    </lineage>
</organism>
<dbReference type="GO" id="GO:0016491">
    <property type="term" value="F:oxidoreductase activity"/>
    <property type="evidence" value="ECO:0007669"/>
    <property type="project" value="InterPro"/>
</dbReference>
<dbReference type="Pfam" id="PF00578">
    <property type="entry name" value="AhpC-TSA"/>
    <property type="match status" value="1"/>
</dbReference>
<dbReference type="InterPro" id="IPR047262">
    <property type="entry name" value="PRX-like1"/>
</dbReference>
<name>X0YTW7_9ZZZZ</name>
<dbReference type="GO" id="GO:0016209">
    <property type="term" value="F:antioxidant activity"/>
    <property type="evidence" value="ECO:0007669"/>
    <property type="project" value="InterPro"/>
</dbReference>
<sequence length="184" mass="20130">MTRNLTSVTLLLALALAVASSALAAETPRVGVKAPDFSLTDEDGDTHELAAYRGKTVVLEWTNPGCPYVKRHYRADTMEKLATRYQSEVVWLAVNSTWSNKPEDSRAWKQEQGFEYATLQDADGAVGQLYGATTTPDMFVVDPEGVLRYAGAIDDDPRGRNDEPDNYVDRALTALMTDGAPDPS</sequence>
<evidence type="ECO:0000313" key="2">
    <source>
        <dbReference type="EMBL" id="GAG51793.1"/>
    </source>
</evidence>
<dbReference type="EMBL" id="BARS01052151">
    <property type="protein sequence ID" value="GAG51793.1"/>
    <property type="molecule type" value="Genomic_DNA"/>
</dbReference>
<proteinExistence type="predicted"/>
<dbReference type="PROSITE" id="PS51352">
    <property type="entry name" value="THIOREDOXIN_2"/>
    <property type="match status" value="1"/>
</dbReference>
<dbReference type="InterPro" id="IPR000866">
    <property type="entry name" value="AhpC/TSA"/>
</dbReference>
<dbReference type="SUPFAM" id="SSF52833">
    <property type="entry name" value="Thioredoxin-like"/>
    <property type="match status" value="1"/>
</dbReference>
<feature type="domain" description="Thioredoxin" evidence="1">
    <location>
        <begin position="28"/>
        <end position="177"/>
    </location>
</feature>
<dbReference type="InterPro" id="IPR036249">
    <property type="entry name" value="Thioredoxin-like_sf"/>
</dbReference>
<dbReference type="InterPro" id="IPR013766">
    <property type="entry name" value="Thioredoxin_domain"/>
</dbReference>
<evidence type="ECO:0000259" key="1">
    <source>
        <dbReference type="PROSITE" id="PS51352"/>
    </source>
</evidence>
<feature type="non-terminal residue" evidence="2">
    <location>
        <position position="184"/>
    </location>
</feature>
<dbReference type="Gene3D" id="3.40.30.10">
    <property type="entry name" value="Glutaredoxin"/>
    <property type="match status" value="1"/>
</dbReference>
<protein>
    <recommendedName>
        <fullName evidence="1">Thioredoxin domain-containing protein</fullName>
    </recommendedName>
</protein>
<dbReference type="PANTHER" id="PTHR43640">
    <property type="entry name" value="OS07G0260300 PROTEIN"/>
    <property type="match status" value="1"/>
</dbReference>
<reference evidence="2" key="1">
    <citation type="journal article" date="2014" name="Front. Microbiol.">
        <title>High frequency of phylogenetically diverse reductive dehalogenase-homologous genes in deep subseafloor sedimentary metagenomes.</title>
        <authorList>
            <person name="Kawai M."/>
            <person name="Futagami T."/>
            <person name="Toyoda A."/>
            <person name="Takaki Y."/>
            <person name="Nishi S."/>
            <person name="Hori S."/>
            <person name="Arai W."/>
            <person name="Tsubouchi T."/>
            <person name="Morono Y."/>
            <person name="Uchiyama I."/>
            <person name="Ito T."/>
            <person name="Fujiyama A."/>
            <person name="Inagaki F."/>
            <person name="Takami H."/>
        </authorList>
    </citation>
    <scope>NUCLEOTIDE SEQUENCE</scope>
    <source>
        <strain evidence="2">Expedition CK06-06</strain>
    </source>
</reference>
<gene>
    <name evidence="2" type="ORF">S01H1_77576</name>
</gene>
<dbReference type="AlphaFoldDB" id="X0YTW7"/>